<organism evidence="1 2">
    <name type="scientific">Trichomonas vaginalis (strain ATCC PRA-98 / G3)</name>
    <dbReference type="NCBI Taxonomy" id="412133"/>
    <lineage>
        <taxon>Eukaryota</taxon>
        <taxon>Metamonada</taxon>
        <taxon>Parabasalia</taxon>
        <taxon>Trichomonadida</taxon>
        <taxon>Trichomonadidae</taxon>
        <taxon>Trichomonas</taxon>
    </lineage>
</organism>
<sequence length="1718" mass="195505">MNTGPLFDSVLTGLVESFSPVIEGYFRKYEPILSSPTMTETEFDQFFTNFFNAIPKHISGYMKVIKTVTDFAKINQNDVLGNLASKFKSEINRSVGTPFSLIQISSLNFRLTNIYHFHFLRFFTLFILSDIISKIFLDILESNTPSKLLPFGKIVPCGFHVCQPIPKLNSVQKLLIKEWGMILHSISLLNGDEMALCFTQFVDDSNIENVFYLLSFVRAPQELIDSMLISTQQAKRKKGCTTDMLTSLSGMLSISPCEKEILQEYFNLAWGFKSTEGIKNGAIDLITALFQVIPAEKKKEPQFYRDRVYKHINNPTKIERTARAFLRLLRGDVQNVNIITFEPEEYAGCKGDVVEPTDEFIKKFYLKANFETCPEVFIDIIVQLAAIDADKLSHILLPDMIEKSGIYHSIVLSAISHINTQIFKERSKVKPAIIDFINDIGHTAILQDLSNIDHSKLITYDNCYIQSHYGSTDSEVYNFITSNKLNFEASKEYTNNIEKVGATFSMANSVVSAAPYLLFKDNNDPEVIKGLISLCGSPDPIVHYKALKAIKLIYTSNYTDIVEVCINIIKDSINQEITKNAIDILYVIVNIHEIDSETALKINITTFILLQSKLRNVRAVCLAIMHKLSFMHTDSFFNDFIASDQLIQNEVATNIGTSIIPDSPSHTTPIEDAPTWQSVARSSYSTLWNYYYSVLMSLFIEAHPALLPLIREQLMPISKVALSDKASSNPILFLSAMLDTFANLYDPQTNPIIEEAIDYAKMIISSKNQTHILHLIQTLPYLNYRVIPSIVRHLINLDSQYYSQLTRALSMIIKMPTVFLNCITFIFESYVEFLSLLQSYLFKNNLNSQRDIKWDQKILDNVKVNEDICIDYCIIVATFFNNIQTQIDEEQWALSNRQCMVKILIQWINIPGDFTRLHNYSINALIPLIAFGTIFTDGFAFEPSMLDRFITVQQEGYPVIDSLLMFHVDILMKEFISQVFLRPHAIAQIFITAILNSMENCNDPKILKNQIGSMILFAQELASTDNFESAIVVLSQLGNLFVSEKSSLVIQEAKSIDFVFSVFEFATEQIILFGMSVMLEMIHQNMNTKHMVELIQPWFAKIRILPTNAVISNIPKNFRCYTVLSFFQELSDITMLLDEEQSIYISNLWVEVMKETDNSKVTLAVIYATEDIKVKTKIFTLLCDPMAGIVAKFLAKRCRFSFWYYQSTQDLGISDIMWAMPILQTCFTEHLEQAAPYYSTVLHFCLLYYEECQSLCQTLFMVFPNIVSEIEMLNISGGMTDEALREVARTLSSQLGEDNKAALDKWSLEAIKWGTCCKSLKQATRSIIILDSIEAPLNPFFPTLLNEAVTYQLSCIYDDYTQFSKYMSAVFQLLSHNVLIPQLTGFAYEFAMRFVNFEPLITSSNRFALTIFIECFRNNQVAARENPSLIVDAFAPFLIDIASNPESQEMLENCIDLTGSPELILLNSIVMRVRIPCPEEYDEALKNVKTNYQANRLLFFFGMIVDKCSEELISSVLGASKDLLDKFRDQINDNRLIPICKTALKRIVFSKEAAEFIYLLAEVNPTITSLEYNAEDGSHTVDDVISGLQTIATPPGEKSPITNCKEITMMTGMISQDNPPKIYPFNPQDEMVRRLKNKDTLKRHSSSANRHWSSALNLSSKVVGTKTTVFTAALQMDKIEVMPLLPRNIRHQILDLPSDDKISKQFLVTPLEFMAITE</sequence>
<dbReference type="Gene3D" id="1.25.10.10">
    <property type="entry name" value="Leucine-rich Repeat Variant"/>
    <property type="match status" value="1"/>
</dbReference>
<dbReference type="GO" id="GO:0005938">
    <property type="term" value="C:cell cortex"/>
    <property type="evidence" value="ECO:0000318"/>
    <property type="project" value="GO_Central"/>
</dbReference>
<dbReference type="EMBL" id="DS113425">
    <property type="protein sequence ID" value="EAY06370.1"/>
    <property type="molecule type" value="Genomic_DNA"/>
</dbReference>
<dbReference type="InParanoid" id="A2ELU2"/>
<reference evidence="1" key="2">
    <citation type="journal article" date="2007" name="Science">
        <title>Draft genome sequence of the sexually transmitted pathogen Trichomonas vaginalis.</title>
        <authorList>
            <person name="Carlton J.M."/>
            <person name="Hirt R.P."/>
            <person name="Silva J.C."/>
            <person name="Delcher A.L."/>
            <person name="Schatz M."/>
            <person name="Zhao Q."/>
            <person name="Wortman J.R."/>
            <person name="Bidwell S.L."/>
            <person name="Alsmark U.C.M."/>
            <person name="Besteiro S."/>
            <person name="Sicheritz-Ponten T."/>
            <person name="Noel C.J."/>
            <person name="Dacks J.B."/>
            <person name="Foster P.G."/>
            <person name="Simillion C."/>
            <person name="Van de Peer Y."/>
            <person name="Miranda-Saavedra D."/>
            <person name="Barton G.J."/>
            <person name="Westrop G.D."/>
            <person name="Mueller S."/>
            <person name="Dessi D."/>
            <person name="Fiori P.L."/>
            <person name="Ren Q."/>
            <person name="Paulsen I."/>
            <person name="Zhang H."/>
            <person name="Bastida-Corcuera F.D."/>
            <person name="Simoes-Barbosa A."/>
            <person name="Brown M.T."/>
            <person name="Hayes R.D."/>
            <person name="Mukherjee M."/>
            <person name="Okumura C.Y."/>
            <person name="Schneider R."/>
            <person name="Smith A.J."/>
            <person name="Vanacova S."/>
            <person name="Villalvazo M."/>
            <person name="Haas B.J."/>
            <person name="Pertea M."/>
            <person name="Feldblyum T.V."/>
            <person name="Utterback T.R."/>
            <person name="Shu C.L."/>
            <person name="Osoegawa K."/>
            <person name="de Jong P.J."/>
            <person name="Hrdy I."/>
            <person name="Horvathova L."/>
            <person name="Zubacova Z."/>
            <person name="Dolezal P."/>
            <person name="Malik S.B."/>
            <person name="Logsdon J.M. Jr."/>
            <person name="Henze K."/>
            <person name="Gupta A."/>
            <person name="Wang C.C."/>
            <person name="Dunne R.L."/>
            <person name="Upcroft J.A."/>
            <person name="Upcroft P."/>
            <person name="White O."/>
            <person name="Salzberg S.L."/>
            <person name="Tang P."/>
            <person name="Chiu C.-H."/>
            <person name="Lee Y.-S."/>
            <person name="Embley T.M."/>
            <person name="Coombs G.H."/>
            <person name="Mottram J.C."/>
            <person name="Tachezy J."/>
            <person name="Fraser-Liggett C.M."/>
            <person name="Johnson P.J."/>
        </authorList>
    </citation>
    <scope>NUCLEOTIDE SEQUENCE [LARGE SCALE GENOMIC DNA]</scope>
    <source>
        <strain evidence="1">G3</strain>
    </source>
</reference>
<dbReference type="VEuPathDB" id="TrichDB:TVAGG3_0401000"/>
<dbReference type="GO" id="GO:0030427">
    <property type="term" value="C:site of polarized growth"/>
    <property type="evidence" value="ECO:0000318"/>
    <property type="project" value="GO_Central"/>
</dbReference>
<accession>A2ELU2</accession>
<evidence type="ECO:0000313" key="2">
    <source>
        <dbReference type="Proteomes" id="UP000001542"/>
    </source>
</evidence>
<keyword evidence="2" id="KW-1185">Reference proteome</keyword>
<dbReference type="InterPro" id="IPR011989">
    <property type="entry name" value="ARM-like"/>
</dbReference>
<protein>
    <submittedName>
        <fullName evidence="1">Uncharacterized protein</fullName>
    </submittedName>
</protein>
<dbReference type="PANTHER" id="PTHR12295:SF30">
    <property type="entry name" value="PROTEIN FURRY"/>
    <property type="match status" value="1"/>
</dbReference>
<dbReference type="SUPFAM" id="SSF48371">
    <property type="entry name" value="ARM repeat"/>
    <property type="match status" value="2"/>
</dbReference>
<proteinExistence type="predicted"/>
<dbReference type="PANTHER" id="PTHR12295">
    <property type="entry name" value="FURRY-RELATED"/>
    <property type="match status" value="1"/>
</dbReference>
<evidence type="ECO:0000313" key="1">
    <source>
        <dbReference type="EMBL" id="EAY06370.1"/>
    </source>
</evidence>
<dbReference type="GO" id="GO:0000902">
    <property type="term" value="P:cell morphogenesis"/>
    <property type="evidence" value="ECO:0000318"/>
    <property type="project" value="GO_Central"/>
</dbReference>
<gene>
    <name evidence="1" type="ORF">TVAG_151770</name>
</gene>
<dbReference type="InterPro" id="IPR016024">
    <property type="entry name" value="ARM-type_fold"/>
</dbReference>
<reference evidence="1" key="1">
    <citation type="submission" date="2006-10" db="EMBL/GenBank/DDBJ databases">
        <authorList>
            <person name="Amadeo P."/>
            <person name="Zhao Q."/>
            <person name="Wortman J."/>
            <person name="Fraser-Liggett C."/>
            <person name="Carlton J."/>
        </authorList>
    </citation>
    <scope>NUCLEOTIDE SEQUENCE</scope>
    <source>
        <strain evidence="1">G3</strain>
    </source>
</reference>
<dbReference type="VEuPathDB" id="TrichDB:TVAG_151770"/>
<dbReference type="RefSeq" id="XP_001318593.1">
    <property type="nucleotide sequence ID" value="XM_001318558.1"/>
</dbReference>
<name>A2ELU2_TRIV3</name>
<dbReference type="KEGG" id="tva:4764245"/>
<dbReference type="Proteomes" id="UP000001542">
    <property type="component" value="Unassembled WGS sequence"/>
</dbReference>
<dbReference type="InterPro" id="IPR039867">
    <property type="entry name" value="Furry/Tao3/Mor2"/>
</dbReference>